<evidence type="ECO:0000259" key="6">
    <source>
        <dbReference type="PROSITE" id="PS50118"/>
    </source>
</evidence>
<accession>A0A1D2NBW1</accession>
<comment type="subcellular location">
    <subcellularLocation>
        <location evidence="1">Nucleus</location>
    </subcellularLocation>
</comment>
<feature type="compositionally biased region" description="Polar residues" evidence="5">
    <location>
        <begin position="71"/>
        <end position="81"/>
    </location>
</feature>
<feature type="DNA-binding region" description="HMG box" evidence="4">
    <location>
        <begin position="348"/>
        <end position="416"/>
    </location>
</feature>
<evidence type="ECO:0000256" key="2">
    <source>
        <dbReference type="ARBA" id="ARBA00023125"/>
    </source>
</evidence>
<feature type="region of interest" description="Disordered" evidence="5">
    <location>
        <begin position="561"/>
        <end position="625"/>
    </location>
</feature>
<sequence>MGKRNKKLKLVEQGNDDETVAEVQVQHEGKKRKGAETEGSESEEETNRLVSSTTSSPKKKKRKKAGVDSPVATTSKLSSIKSPLPAVKSEKIPKKERLKREAAQAATSAVHPKGRGSKKTEEEIANETEGMKVVTSMSADDLELFLSKMDSQSPPDDIKRVSERESMVDWEKVSFSCYGPIQCKKAWLYLSNQTRKYRIMRELVDEIKVKLKTDYKKLMKKIIESSPEFPVKPYAMGSFQLYCKELWDKHKDQHQSLNTKTVHFFEFQKKCYETWGMLSADDKKDFEDRCKIIAAEHQRKVKEFYAHFPLFAPGAGKLNKDGKPEKPISLHKLKVNKKIANEMFIDAPPLPLPPFKVFINAKLNRLDPPPTQDELPELKQHYVDKWKSMTNKKKLRWIESCVRKCEQFVENVKEYKKNHAGYMLPIDFQISKLITKEEFKVWADANGSPPNPKNTIFDYYLEEFTLTEEADEIQTPEEIRKVALKKFEELDWFHKELYKTKFRMQKVQFKQSLLEYFNGLPVILRRIALDCLNKTHKKMLQEEVSKDPLVFDDDQLELGRAVSMKEGDREVPAKTKKRQKDEDDGVETGSQTELDETIDGESPKKKKKKKKKKKHTEEEDEQPVIAEPFINVQLTKEQKEIIRQTAKERRDTKNNVITEKTQKKKKEVNEASDSNDVASGFKKAAKAEVGQFVPGKSITPRAINEAIRGIFDAKQSTGRTFSVYYYYAKYVSTEKTWTALIARCGVVEAAGRIIETFHRLDNIQKEIFLSQARNFFRLKFYRNKNSKDEDLYDPTAADFLGVEPKEPPRNAVLLYRKAMHLKRKNDPDFEILPWTELDEKTQMYYMKKLYKITQEYVKKYELFIRNMTPNDMVEYLLKRIKELELSPTLKYFGAAVHQAANDFVAPFCRATYAVNVSEDEYEPEPVIHDAEKETEAPKTSKVASCRSFRYRKNPFAVNKVYGRQQNVLVHKLCKEFSDSDSDLLSSADEEEDEDVLTPRIRRIDHLKNRRLKQKVKELATYYYPLEDLYEDTTSELIAKKNKLALLKVREEVIDLSEDVVCNTRGLLNSQKGRKKNVNFKSGNFKGGSGQLRPQLLAASINPRLMAMKIRSKLSAVSSHLEAAEKNADIRRAAKKRINIKNNKKVEGSKKCDNVAVEVDVRECRPTLKLVTVSASPTKKKIDSTSSSSVTKPNGFVASGVDSNSADSILIDYGRPISSEEADLIAAAVQFTDADVLEAERSLDRTES</sequence>
<feature type="DNA-binding region" description="HMG box" evidence="4">
    <location>
        <begin position="232"/>
        <end position="305"/>
    </location>
</feature>
<dbReference type="GO" id="GO:0005634">
    <property type="term" value="C:nucleus"/>
    <property type="evidence" value="ECO:0007669"/>
    <property type="project" value="UniProtKB-SubCell"/>
</dbReference>
<keyword evidence="8" id="KW-1185">Reference proteome</keyword>
<feature type="compositionally biased region" description="Basic and acidic residues" evidence="5">
    <location>
        <begin position="563"/>
        <end position="573"/>
    </location>
</feature>
<dbReference type="Gene3D" id="1.10.30.10">
    <property type="entry name" value="High mobility group box domain"/>
    <property type="match status" value="1"/>
</dbReference>
<proteinExistence type="predicted"/>
<organism evidence="7 8">
    <name type="scientific">Orchesella cincta</name>
    <name type="common">Springtail</name>
    <name type="synonym">Podura cincta</name>
    <dbReference type="NCBI Taxonomy" id="48709"/>
    <lineage>
        <taxon>Eukaryota</taxon>
        <taxon>Metazoa</taxon>
        <taxon>Ecdysozoa</taxon>
        <taxon>Arthropoda</taxon>
        <taxon>Hexapoda</taxon>
        <taxon>Collembola</taxon>
        <taxon>Entomobryomorpha</taxon>
        <taxon>Entomobryoidea</taxon>
        <taxon>Orchesellidae</taxon>
        <taxon>Orchesellinae</taxon>
        <taxon>Orchesella</taxon>
    </lineage>
</organism>
<dbReference type="SMART" id="SM00398">
    <property type="entry name" value="HMG"/>
    <property type="match status" value="2"/>
</dbReference>
<feature type="compositionally biased region" description="Basic residues" evidence="5">
    <location>
        <begin position="604"/>
        <end position="614"/>
    </location>
</feature>
<evidence type="ECO:0000256" key="1">
    <source>
        <dbReference type="ARBA" id="ARBA00004123"/>
    </source>
</evidence>
<dbReference type="SUPFAM" id="SSF47095">
    <property type="entry name" value="HMG-box"/>
    <property type="match status" value="2"/>
</dbReference>
<keyword evidence="3 4" id="KW-0539">Nucleus</keyword>
<dbReference type="AlphaFoldDB" id="A0A1D2NBW1"/>
<reference evidence="7 8" key="1">
    <citation type="journal article" date="2016" name="Genome Biol. Evol.">
        <title>Gene Family Evolution Reflects Adaptation to Soil Environmental Stressors in the Genome of the Collembolan Orchesella cincta.</title>
        <authorList>
            <person name="Faddeeva-Vakhrusheva A."/>
            <person name="Derks M.F."/>
            <person name="Anvar S.Y."/>
            <person name="Agamennone V."/>
            <person name="Suring W."/>
            <person name="Smit S."/>
            <person name="van Straalen N.M."/>
            <person name="Roelofs D."/>
        </authorList>
    </citation>
    <scope>NUCLEOTIDE SEQUENCE [LARGE SCALE GENOMIC DNA]</scope>
    <source>
        <tissue evidence="7">Mixed pool</tissue>
    </source>
</reference>
<feature type="region of interest" description="Disordered" evidence="5">
    <location>
        <begin position="646"/>
        <end position="675"/>
    </location>
</feature>
<dbReference type="InterPro" id="IPR009071">
    <property type="entry name" value="HMG_box_dom"/>
</dbReference>
<name>A0A1D2NBW1_ORCCI</name>
<dbReference type="STRING" id="48709.A0A1D2NBW1"/>
<dbReference type="Proteomes" id="UP000094527">
    <property type="component" value="Unassembled WGS sequence"/>
</dbReference>
<feature type="region of interest" description="Disordered" evidence="5">
    <location>
        <begin position="1"/>
        <end position="125"/>
    </location>
</feature>
<dbReference type="PROSITE" id="PS50118">
    <property type="entry name" value="HMG_BOX_2"/>
    <property type="match status" value="2"/>
</dbReference>
<evidence type="ECO:0000313" key="8">
    <source>
        <dbReference type="Proteomes" id="UP000094527"/>
    </source>
</evidence>
<dbReference type="GO" id="GO:0003677">
    <property type="term" value="F:DNA binding"/>
    <property type="evidence" value="ECO:0007669"/>
    <property type="project" value="UniProtKB-UniRule"/>
</dbReference>
<dbReference type="CDD" id="cd21999">
    <property type="entry name" value="HMG-box_UBF1_rpt2"/>
    <property type="match status" value="1"/>
</dbReference>
<dbReference type="PANTHER" id="PTHR46318:SF3">
    <property type="entry name" value="UPSTREAM BINDING TRANSCRIPTION FACTOR"/>
    <property type="match status" value="1"/>
</dbReference>
<dbReference type="InterPro" id="IPR036910">
    <property type="entry name" value="HMG_box_dom_sf"/>
</dbReference>
<evidence type="ECO:0000313" key="7">
    <source>
        <dbReference type="EMBL" id="ODN02729.1"/>
    </source>
</evidence>
<feature type="compositionally biased region" description="Basic and acidic residues" evidence="5">
    <location>
        <begin position="88"/>
        <end position="102"/>
    </location>
</feature>
<keyword evidence="2 4" id="KW-0238">DNA-binding</keyword>
<feature type="domain" description="HMG box" evidence="6">
    <location>
        <begin position="232"/>
        <end position="305"/>
    </location>
</feature>
<comment type="caution">
    <text evidence="7">The sequence shown here is derived from an EMBL/GenBank/DDBJ whole genome shotgun (WGS) entry which is preliminary data.</text>
</comment>
<feature type="domain" description="HMG box" evidence="6">
    <location>
        <begin position="348"/>
        <end position="416"/>
    </location>
</feature>
<dbReference type="PANTHER" id="PTHR46318">
    <property type="entry name" value="UPSTREAM BINDING TRANSCRIPTION FACTOR"/>
    <property type="match status" value="1"/>
</dbReference>
<dbReference type="Pfam" id="PF09011">
    <property type="entry name" value="HMG_box_2"/>
    <property type="match status" value="1"/>
</dbReference>
<protein>
    <submittedName>
        <fullName evidence="7">Nucleolar transcription factor 1-A</fullName>
    </submittedName>
</protein>
<dbReference type="EMBL" id="LJIJ01000097">
    <property type="protein sequence ID" value="ODN02729.1"/>
    <property type="molecule type" value="Genomic_DNA"/>
</dbReference>
<dbReference type="InterPro" id="IPR051762">
    <property type="entry name" value="UBF1"/>
</dbReference>
<evidence type="ECO:0000256" key="5">
    <source>
        <dbReference type="SAM" id="MobiDB-lite"/>
    </source>
</evidence>
<evidence type="ECO:0000256" key="4">
    <source>
        <dbReference type="PROSITE-ProRule" id="PRU00267"/>
    </source>
</evidence>
<dbReference type="OrthoDB" id="498543at2759"/>
<evidence type="ECO:0000256" key="3">
    <source>
        <dbReference type="ARBA" id="ARBA00023242"/>
    </source>
</evidence>
<gene>
    <name evidence="7" type="ORF">Ocin01_03942</name>
</gene>